<dbReference type="PANTHER" id="PTHR34222">
    <property type="entry name" value="GAG_PRE-INTEGRS DOMAIN-CONTAINING PROTEIN"/>
    <property type="match status" value="1"/>
</dbReference>
<dbReference type="RefSeq" id="XP_056698751.1">
    <property type="nucleotide sequence ID" value="XM_056842773.1"/>
</dbReference>
<sequence length="140" mass="16318">MDYEYAGELRSQIDDFDYANELWMHLKTRFCVVSGTRICHLKTSLGEYKQAVSESVTKYFGRLSKIWKEYVQYARVPECSCGVCKCNITSQVGEIRDYLHYFLIGLDGYYGTIRDQLLAQDPLPTVDVAYQTVINTERRR</sequence>
<evidence type="ECO:0000313" key="1">
    <source>
        <dbReference type="Proteomes" id="UP000813463"/>
    </source>
</evidence>
<organism evidence="1 2">
    <name type="scientific">Spinacia oleracea</name>
    <name type="common">Spinach</name>
    <dbReference type="NCBI Taxonomy" id="3562"/>
    <lineage>
        <taxon>Eukaryota</taxon>
        <taxon>Viridiplantae</taxon>
        <taxon>Streptophyta</taxon>
        <taxon>Embryophyta</taxon>
        <taxon>Tracheophyta</taxon>
        <taxon>Spermatophyta</taxon>
        <taxon>Magnoliopsida</taxon>
        <taxon>eudicotyledons</taxon>
        <taxon>Gunneridae</taxon>
        <taxon>Pentapetalae</taxon>
        <taxon>Caryophyllales</taxon>
        <taxon>Chenopodiaceae</taxon>
        <taxon>Chenopodioideae</taxon>
        <taxon>Anserineae</taxon>
        <taxon>Spinacia</taxon>
    </lineage>
</organism>
<dbReference type="Proteomes" id="UP000813463">
    <property type="component" value="Chromosome 4"/>
</dbReference>
<protein>
    <recommendedName>
        <fullName evidence="3">Retrotransposon gag domain-containing protein</fullName>
    </recommendedName>
</protein>
<dbReference type="PANTHER" id="PTHR34222:SF94">
    <property type="entry name" value="CCHC-TYPE DOMAIN-CONTAINING PROTEIN"/>
    <property type="match status" value="1"/>
</dbReference>
<evidence type="ECO:0008006" key="3">
    <source>
        <dbReference type="Google" id="ProtNLM"/>
    </source>
</evidence>
<dbReference type="GeneID" id="130472250"/>
<name>A0ABM3RSZ7_SPIOL</name>
<gene>
    <name evidence="2" type="primary">LOC130472250</name>
</gene>
<evidence type="ECO:0000313" key="2">
    <source>
        <dbReference type="RefSeq" id="XP_056698751.1"/>
    </source>
</evidence>
<reference evidence="1" key="1">
    <citation type="journal article" date="2021" name="Nat. Commun.">
        <title>Genomic analyses provide insights into spinach domestication and the genetic basis of agronomic traits.</title>
        <authorList>
            <person name="Cai X."/>
            <person name="Sun X."/>
            <person name="Xu C."/>
            <person name="Sun H."/>
            <person name="Wang X."/>
            <person name="Ge C."/>
            <person name="Zhang Z."/>
            <person name="Wang Q."/>
            <person name="Fei Z."/>
            <person name="Jiao C."/>
            <person name="Wang Q."/>
        </authorList>
    </citation>
    <scope>NUCLEOTIDE SEQUENCE [LARGE SCALE GENOMIC DNA]</scope>
    <source>
        <strain evidence="1">cv. Varoflay</strain>
    </source>
</reference>
<accession>A0ABM3RSZ7</accession>
<reference evidence="2" key="2">
    <citation type="submission" date="2025-08" db="UniProtKB">
        <authorList>
            <consortium name="RefSeq"/>
        </authorList>
    </citation>
    <scope>IDENTIFICATION</scope>
    <source>
        <tissue evidence="2">Leaf</tissue>
    </source>
</reference>
<proteinExistence type="predicted"/>
<keyword evidence="1" id="KW-1185">Reference proteome</keyword>